<accession>A0A8S1Y4I7</accession>
<name>A0A8S1Y4I7_9CILI</name>
<protein>
    <submittedName>
        <fullName evidence="1">Uncharacterized protein</fullName>
    </submittedName>
</protein>
<dbReference type="AlphaFoldDB" id="A0A8S1Y4I7"/>
<organism evidence="1 2">
    <name type="scientific">Paramecium pentaurelia</name>
    <dbReference type="NCBI Taxonomy" id="43138"/>
    <lineage>
        <taxon>Eukaryota</taxon>
        <taxon>Sar</taxon>
        <taxon>Alveolata</taxon>
        <taxon>Ciliophora</taxon>
        <taxon>Intramacronucleata</taxon>
        <taxon>Oligohymenophorea</taxon>
        <taxon>Peniculida</taxon>
        <taxon>Parameciidae</taxon>
        <taxon>Paramecium</taxon>
    </lineage>
</organism>
<comment type="caution">
    <text evidence="1">The sequence shown here is derived from an EMBL/GenBank/DDBJ whole genome shotgun (WGS) entry which is preliminary data.</text>
</comment>
<dbReference type="Proteomes" id="UP000689195">
    <property type="component" value="Unassembled WGS sequence"/>
</dbReference>
<evidence type="ECO:0000313" key="2">
    <source>
        <dbReference type="Proteomes" id="UP000689195"/>
    </source>
</evidence>
<gene>
    <name evidence="1" type="ORF">PPENT_87.1.T1520012</name>
</gene>
<sequence length="625" mass="73194">MLEEYSLLLKSQNTSASFQRLLQEKMGSQEVLITTICQFSKLPVIIPVRHSPINYIHCIFELEYWLEHYQLMYKKVDPTGFACPGCRKFANFKDYGIDYTFYHILQELELLQKNNPDLKLNTSQLIYKQSNKSFYVEQKITKKRFQLPGSNPILGVTRRQQGLNQELFQTESAFIADEISQTLVKLQSLIYNRIYKILKLPSYSQYTFNDLQQKIALRKSDLKQVLIKSMKLISLGRQSLQKDYVFALKKITTNNQVQSILIVYLVQYGIWYEFPLKFKGQPYVQLEQALYVKGEGSLTHNHIYMIGGRKTERGQQSDQVLQISFPKSIIQSGQEAKITELPKLPKEGYNFMGTCYKQQLFVFYGQKQIANFDNAIRYELLNSQYVFRNNHWEQMKLKLVQRFDGSFFTMNHNTFDKLIVFFGGISREPDSFPNHRGPQQHLGQIFSCRDEKFIGDQQQSFKIQFLDDDPYHRSVLASPVFSCPYYGNNQLLLSGESMKFRNTDQRQVYTFDWGNATLKMNDLFSLDPPEHILTPYKKKTIGYDIFCPVQDSEGAIAYGNFYIIHHCEVEQQFYEKNQKIVTQLLKVNLTNGLFVAIPYIDSKISKEIADQKYEKLEDKKNQEII</sequence>
<dbReference type="EMBL" id="CAJJDO010000152">
    <property type="protein sequence ID" value="CAD8208745.1"/>
    <property type="molecule type" value="Genomic_DNA"/>
</dbReference>
<keyword evidence="2" id="KW-1185">Reference proteome</keyword>
<dbReference type="OrthoDB" id="297094at2759"/>
<reference evidence="1" key="1">
    <citation type="submission" date="2021-01" db="EMBL/GenBank/DDBJ databases">
        <authorList>
            <consortium name="Genoscope - CEA"/>
            <person name="William W."/>
        </authorList>
    </citation>
    <scope>NUCLEOTIDE SEQUENCE</scope>
</reference>
<proteinExistence type="predicted"/>
<evidence type="ECO:0000313" key="1">
    <source>
        <dbReference type="EMBL" id="CAD8208745.1"/>
    </source>
</evidence>